<organism evidence="1 2">
    <name type="scientific">Pristionchus mayeri</name>
    <dbReference type="NCBI Taxonomy" id="1317129"/>
    <lineage>
        <taxon>Eukaryota</taxon>
        <taxon>Metazoa</taxon>
        <taxon>Ecdysozoa</taxon>
        <taxon>Nematoda</taxon>
        <taxon>Chromadorea</taxon>
        <taxon>Rhabditida</taxon>
        <taxon>Rhabditina</taxon>
        <taxon>Diplogasteromorpha</taxon>
        <taxon>Diplogasteroidea</taxon>
        <taxon>Neodiplogasteridae</taxon>
        <taxon>Pristionchus</taxon>
    </lineage>
</organism>
<dbReference type="Proteomes" id="UP001328107">
    <property type="component" value="Unassembled WGS sequence"/>
</dbReference>
<evidence type="ECO:0000313" key="1">
    <source>
        <dbReference type="EMBL" id="GMR39900.1"/>
    </source>
</evidence>
<sequence length="74" mass="8287">QDLCYENPQLLANTGTRIGDSYVQVAVSSGSAVSIRSTYQHIESQNAYMPYECSMQAESRNFNFGPDYGHHFGF</sequence>
<dbReference type="EMBL" id="BTRK01000003">
    <property type="protein sequence ID" value="GMR39900.1"/>
    <property type="molecule type" value="Genomic_DNA"/>
</dbReference>
<accession>A0AAN4ZMT8</accession>
<comment type="caution">
    <text evidence="1">The sequence shown here is derived from an EMBL/GenBank/DDBJ whole genome shotgun (WGS) entry which is preliminary data.</text>
</comment>
<gene>
    <name evidence="1" type="ORF">PMAYCL1PPCAC_10095</name>
</gene>
<dbReference type="AlphaFoldDB" id="A0AAN4ZMT8"/>
<proteinExistence type="predicted"/>
<evidence type="ECO:0000313" key="2">
    <source>
        <dbReference type="Proteomes" id="UP001328107"/>
    </source>
</evidence>
<feature type="non-terminal residue" evidence="1">
    <location>
        <position position="1"/>
    </location>
</feature>
<name>A0AAN4ZMT8_9BILA</name>
<keyword evidence="2" id="KW-1185">Reference proteome</keyword>
<protein>
    <submittedName>
        <fullName evidence="1">Uncharacterized protein</fullName>
    </submittedName>
</protein>
<reference evidence="2" key="1">
    <citation type="submission" date="2022-10" db="EMBL/GenBank/DDBJ databases">
        <title>Genome assembly of Pristionchus species.</title>
        <authorList>
            <person name="Yoshida K."/>
            <person name="Sommer R.J."/>
        </authorList>
    </citation>
    <scope>NUCLEOTIDE SEQUENCE [LARGE SCALE GENOMIC DNA]</scope>
    <source>
        <strain evidence="2">RS5460</strain>
    </source>
</reference>